<dbReference type="Gene3D" id="1.10.8.550">
    <property type="entry name" value="Proto-chlorophyllide reductase 57 kD subunit B"/>
    <property type="match status" value="1"/>
</dbReference>
<dbReference type="Pfam" id="PF00400">
    <property type="entry name" value="WD40"/>
    <property type="match status" value="2"/>
</dbReference>
<evidence type="ECO:0008006" key="8">
    <source>
        <dbReference type="Google" id="ProtNLM"/>
    </source>
</evidence>
<dbReference type="VEuPathDB" id="FungiDB:PITG_14354"/>
<dbReference type="GO" id="GO:0045504">
    <property type="term" value="F:dynein heavy chain binding"/>
    <property type="evidence" value="ECO:0007669"/>
    <property type="project" value="TreeGrafter"/>
</dbReference>
<dbReference type="GO" id="GO:0042073">
    <property type="term" value="P:intraciliary transport"/>
    <property type="evidence" value="ECO:0007669"/>
    <property type="project" value="TreeGrafter"/>
</dbReference>
<dbReference type="KEGG" id="pif:PITG_14354"/>
<dbReference type="InterPro" id="IPR001680">
    <property type="entry name" value="WD40_rpt"/>
</dbReference>
<evidence type="ECO:0000256" key="1">
    <source>
        <dbReference type="ARBA" id="ARBA00004496"/>
    </source>
</evidence>
<gene>
    <name evidence="6" type="ORF">PITG_14354</name>
</gene>
<dbReference type="GO" id="GO:0045503">
    <property type="term" value="F:dynein light chain binding"/>
    <property type="evidence" value="ECO:0007669"/>
    <property type="project" value="TreeGrafter"/>
</dbReference>
<dbReference type="GO" id="GO:0097014">
    <property type="term" value="C:ciliary plasm"/>
    <property type="evidence" value="ECO:0007669"/>
    <property type="project" value="TreeGrafter"/>
</dbReference>
<evidence type="ECO:0000313" key="6">
    <source>
        <dbReference type="EMBL" id="EEY62587.1"/>
    </source>
</evidence>
<dbReference type="OrthoDB" id="445052at2759"/>
<dbReference type="GeneID" id="9479681"/>
<evidence type="ECO:0000256" key="4">
    <source>
        <dbReference type="ARBA" id="ARBA00022737"/>
    </source>
</evidence>
<feature type="compositionally biased region" description="Polar residues" evidence="5">
    <location>
        <begin position="40"/>
        <end position="53"/>
    </location>
</feature>
<dbReference type="Gene3D" id="2.130.10.10">
    <property type="entry name" value="YVTN repeat-like/Quinoprotein amine dehydrogenase"/>
    <property type="match status" value="2"/>
</dbReference>
<dbReference type="PANTHER" id="PTHR12442">
    <property type="entry name" value="DYNEIN INTERMEDIATE CHAIN"/>
    <property type="match status" value="1"/>
</dbReference>
<dbReference type="GO" id="GO:0005868">
    <property type="term" value="C:cytoplasmic dynein complex"/>
    <property type="evidence" value="ECO:0007669"/>
    <property type="project" value="TreeGrafter"/>
</dbReference>
<protein>
    <recommendedName>
        <fullName evidence="8">WD domain-containing protein</fullName>
    </recommendedName>
</protein>
<dbReference type="InterPro" id="IPR036322">
    <property type="entry name" value="WD40_repeat_dom_sf"/>
</dbReference>
<evidence type="ECO:0000256" key="2">
    <source>
        <dbReference type="ARBA" id="ARBA00022490"/>
    </source>
</evidence>
<accession>D0NPM5</accession>
<dbReference type="HOGENOM" id="CLU_031167_0_0_1"/>
<dbReference type="InterPro" id="IPR050687">
    <property type="entry name" value="Dynein_IC"/>
</dbReference>
<keyword evidence="7" id="KW-1185">Reference proteome</keyword>
<dbReference type="AlphaFoldDB" id="D0NPM5"/>
<dbReference type="InterPro" id="IPR042298">
    <property type="entry name" value="P-CP_red_C"/>
</dbReference>
<proteinExistence type="predicted"/>
<dbReference type="InterPro" id="IPR015943">
    <property type="entry name" value="WD40/YVTN_repeat-like_dom_sf"/>
</dbReference>
<keyword evidence="4" id="KW-0677">Repeat</keyword>
<feature type="region of interest" description="Disordered" evidence="5">
    <location>
        <begin position="39"/>
        <end position="65"/>
    </location>
</feature>
<dbReference type="SMART" id="SM00320">
    <property type="entry name" value="WD40"/>
    <property type="match status" value="4"/>
</dbReference>
<dbReference type="SUPFAM" id="SSF50978">
    <property type="entry name" value="WD40 repeat-like"/>
    <property type="match status" value="1"/>
</dbReference>
<keyword evidence="3" id="KW-0853">WD repeat</keyword>
<dbReference type="EMBL" id="DS028151">
    <property type="protein sequence ID" value="EEY62587.1"/>
    <property type="molecule type" value="Genomic_DNA"/>
</dbReference>
<dbReference type="STRING" id="403677.D0NPM5"/>
<dbReference type="PROSITE" id="PS00678">
    <property type="entry name" value="WD_REPEATS_1"/>
    <property type="match status" value="1"/>
</dbReference>
<name>D0NPM5_PHYIT</name>
<dbReference type="Proteomes" id="UP000006643">
    <property type="component" value="Unassembled WGS sequence"/>
</dbReference>
<dbReference type="OMA" id="SEYTHRE"/>
<evidence type="ECO:0000313" key="7">
    <source>
        <dbReference type="Proteomes" id="UP000006643"/>
    </source>
</evidence>
<dbReference type="PANTHER" id="PTHR12442:SF26">
    <property type="entry name" value="CYTOPLASMIC DYNEIN 2 INTERMEDIATE CHAIN 2"/>
    <property type="match status" value="1"/>
</dbReference>
<organism evidence="6 7">
    <name type="scientific">Phytophthora infestans (strain T30-4)</name>
    <name type="common">Potato late blight agent</name>
    <dbReference type="NCBI Taxonomy" id="403677"/>
    <lineage>
        <taxon>Eukaryota</taxon>
        <taxon>Sar</taxon>
        <taxon>Stramenopiles</taxon>
        <taxon>Oomycota</taxon>
        <taxon>Peronosporomycetes</taxon>
        <taxon>Peronosporales</taxon>
        <taxon>Peronosporaceae</taxon>
        <taxon>Phytophthora</taxon>
    </lineage>
</organism>
<comment type="subcellular location">
    <subcellularLocation>
        <location evidence="1">Cytoplasm</location>
    </subcellularLocation>
</comment>
<dbReference type="InParanoid" id="D0NPM5"/>
<dbReference type="InterPro" id="IPR019775">
    <property type="entry name" value="WD40_repeat_CS"/>
</dbReference>
<evidence type="ECO:0000256" key="5">
    <source>
        <dbReference type="SAM" id="MobiDB-lite"/>
    </source>
</evidence>
<sequence>MFQDVTLGSASFAAKRTKTVAEVFAQTIEIDMFDCEAQTESEIVSSSTQTGPTQQPPARGKGKDATINTEEETQRQVAECLQNVGGLMLREMAKNGATSSCFSGLERYLEESEEKDITKLFRLQFDYDTYFQPQQGTATTTTTGSLSSLRLSCTGVSWNATGSVIAVAYGRFDHSGWCNYRSALCLWNVFQSDLNQQKPSLVLETSSGLMCVAFHPQNPSVVAAGSFNGEVFVWDMELAEYKFYSSVAWVYDIQTADYNIASVSGDGKILFWRVKDKLAFPVEGYVMHLPQGIGGSGSKSNNDDTRSPVIGGKALAFSSTDKASRAFVIGSEGGVIARCFAKAATNVRSSDFKGDKKWTATAARLVSKLPTSKIPAARRQVEAYASVKRSKEVTLATVYEARLDPTIIFPSAMDFVFEAHTAPVYDASFSPFRKSIFLTASADGTTPDRVSPTAVAAPMFALDFNPRQRNFLAAGDAEGVVHIWKLSWQLANFQTGEGELLEALEAT</sequence>
<dbReference type="RefSeq" id="XP_002898829.1">
    <property type="nucleotide sequence ID" value="XM_002898783.1"/>
</dbReference>
<evidence type="ECO:0000256" key="3">
    <source>
        <dbReference type="ARBA" id="ARBA00022574"/>
    </source>
</evidence>
<dbReference type="eggNOG" id="KOG1587">
    <property type="taxonomic scope" value="Eukaryota"/>
</dbReference>
<reference evidence="7" key="1">
    <citation type="journal article" date="2009" name="Nature">
        <title>Genome sequence and analysis of the Irish potato famine pathogen Phytophthora infestans.</title>
        <authorList>
            <consortium name="The Broad Institute Genome Sequencing Platform"/>
            <person name="Haas B.J."/>
            <person name="Kamoun S."/>
            <person name="Zody M.C."/>
            <person name="Jiang R.H."/>
            <person name="Handsaker R.E."/>
            <person name="Cano L.M."/>
            <person name="Grabherr M."/>
            <person name="Kodira C.D."/>
            <person name="Raffaele S."/>
            <person name="Torto-Alalibo T."/>
            <person name="Bozkurt T.O."/>
            <person name="Ah-Fong A.M."/>
            <person name="Alvarado L."/>
            <person name="Anderson V.L."/>
            <person name="Armstrong M.R."/>
            <person name="Avrova A."/>
            <person name="Baxter L."/>
            <person name="Beynon J."/>
            <person name="Boevink P.C."/>
            <person name="Bollmann S.R."/>
            <person name="Bos J.I."/>
            <person name="Bulone V."/>
            <person name="Cai G."/>
            <person name="Cakir C."/>
            <person name="Carrington J.C."/>
            <person name="Chawner M."/>
            <person name="Conti L."/>
            <person name="Costanzo S."/>
            <person name="Ewan R."/>
            <person name="Fahlgren N."/>
            <person name="Fischbach M.A."/>
            <person name="Fugelstad J."/>
            <person name="Gilroy E.M."/>
            <person name="Gnerre S."/>
            <person name="Green P.J."/>
            <person name="Grenville-Briggs L.J."/>
            <person name="Griffith J."/>
            <person name="Grunwald N.J."/>
            <person name="Horn K."/>
            <person name="Horner N.R."/>
            <person name="Hu C.H."/>
            <person name="Huitema E."/>
            <person name="Jeong D.H."/>
            <person name="Jones A.M."/>
            <person name="Jones J.D."/>
            <person name="Jones R.W."/>
            <person name="Karlsson E.K."/>
            <person name="Kunjeti S.G."/>
            <person name="Lamour K."/>
            <person name="Liu Z."/>
            <person name="Ma L."/>
            <person name="Maclean D."/>
            <person name="Chibucos M.C."/>
            <person name="McDonald H."/>
            <person name="McWalters J."/>
            <person name="Meijer H.J."/>
            <person name="Morgan W."/>
            <person name="Morris P.F."/>
            <person name="Munro C.A."/>
            <person name="O'Neill K."/>
            <person name="Ospina-Giraldo M."/>
            <person name="Pinzon A."/>
            <person name="Pritchard L."/>
            <person name="Ramsahoye B."/>
            <person name="Ren Q."/>
            <person name="Restrepo S."/>
            <person name="Roy S."/>
            <person name="Sadanandom A."/>
            <person name="Savidor A."/>
            <person name="Schornack S."/>
            <person name="Schwartz D.C."/>
            <person name="Schumann U.D."/>
            <person name="Schwessinger B."/>
            <person name="Seyer L."/>
            <person name="Sharpe T."/>
            <person name="Silvar C."/>
            <person name="Song J."/>
            <person name="Studholme D.J."/>
            <person name="Sykes S."/>
            <person name="Thines M."/>
            <person name="van de Vondervoort P.J."/>
            <person name="Phuntumart V."/>
            <person name="Wawra S."/>
            <person name="Weide R."/>
            <person name="Win J."/>
            <person name="Young C."/>
            <person name="Zhou S."/>
            <person name="Fry W."/>
            <person name="Meyers B.C."/>
            <person name="van West P."/>
            <person name="Ristaino J."/>
            <person name="Govers F."/>
            <person name="Birch P.R."/>
            <person name="Whisson S.C."/>
            <person name="Judelson H.S."/>
            <person name="Nusbaum C."/>
        </authorList>
    </citation>
    <scope>NUCLEOTIDE SEQUENCE [LARGE SCALE GENOMIC DNA]</scope>
    <source>
        <strain evidence="7">T30-4</strain>
    </source>
</reference>
<keyword evidence="2" id="KW-0963">Cytoplasm</keyword>